<dbReference type="AlphaFoldDB" id="A0AB39UD05"/>
<sequence>MTMCAIDLHGGAVARRTISFEPSPLDEGYYAEVDRAITSFARSMESRSYSVPMHDDP</sequence>
<dbReference type="EMBL" id="CP129675">
    <property type="protein sequence ID" value="XDS46908.1"/>
    <property type="molecule type" value="Genomic_DNA"/>
</dbReference>
<reference evidence="1" key="1">
    <citation type="submission" date="2023-07" db="EMBL/GenBank/DDBJ databases">
        <title>Bifidobacterium aquikefiriaerophilum sp. nov. and Bifidobacterium eccum sp. nov., isolated from water kefir.</title>
        <authorList>
            <person name="Breselge S."/>
            <person name="Bellassi P."/>
            <person name="Barcenilla C."/>
            <person name="Alvarez-Ordonez A."/>
            <person name="Morelli L."/>
            <person name="Cotter P.D."/>
        </authorList>
    </citation>
    <scope>NUCLEOTIDE SEQUENCE</scope>
    <source>
        <strain evidence="2">WK012_4_13</strain>
        <strain evidence="1">WK048_4_13</strain>
    </source>
</reference>
<accession>A0AB39UD05</accession>
<gene>
    <name evidence="2" type="ORF">QN062_04630</name>
    <name evidence="1" type="ORF">QN217_01820</name>
</gene>
<proteinExistence type="predicted"/>
<dbReference type="EMBL" id="CP129683">
    <property type="protein sequence ID" value="XDS51454.1"/>
    <property type="molecule type" value="Genomic_DNA"/>
</dbReference>
<evidence type="ECO:0000313" key="2">
    <source>
        <dbReference type="EMBL" id="XDS51454.1"/>
    </source>
</evidence>
<protein>
    <submittedName>
        <fullName evidence="1">Uncharacterized protein</fullName>
    </submittedName>
</protein>
<dbReference type="KEGG" id="bfk:QN062_04630"/>
<dbReference type="RefSeq" id="WP_369342417.1">
    <property type="nucleotide sequence ID" value="NZ_CP129675.1"/>
</dbReference>
<name>A0AB39UD05_9BIFI</name>
<organism evidence="1">
    <name type="scientific">Bifidobacterium fermentum</name>
    <dbReference type="NCBI Taxonomy" id="3059035"/>
    <lineage>
        <taxon>Bacteria</taxon>
        <taxon>Bacillati</taxon>
        <taxon>Actinomycetota</taxon>
        <taxon>Actinomycetes</taxon>
        <taxon>Bifidobacteriales</taxon>
        <taxon>Bifidobacteriaceae</taxon>
        <taxon>Bifidobacterium</taxon>
    </lineage>
</organism>
<evidence type="ECO:0000313" key="1">
    <source>
        <dbReference type="EMBL" id="XDS46908.1"/>
    </source>
</evidence>